<reference evidence="1 2" key="1">
    <citation type="journal article" date="2023" name="Elife">
        <title>Identification of key yeast species and microbe-microbe interactions impacting larval growth of Drosophila in the wild.</title>
        <authorList>
            <person name="Mure A."/>
            <person name="Sugiura Y."/>
            <person name="Maeda R."/>
            <person name="Honda K."/>
            <person name="Sakurai N."/>
            <person name="Takahashi Y."/>
            <person name="Watada M."/>
            <person name="Katoh T."/>
            <person name="Gotoh A."/>
            <person name="Gotoh Y."/>
            <person name="Taniguchi I."/>
            <person name="Nakamura K."/>
            <person name="Hayashi T."/>
            <person name="Katayama T."/>
            <person name="Uemura T."/>
            <person name="Hattori Y."/>
        </authorList>
    </citation>
    <scope>NUCLEOTIDE SEQUENCE [LARGE SCALE GENOMIC DNA]</scope>
    <source>
        <strain evidence="1 2">KH-74</strain>
    </source>
</reference>
<organism evidence="1 2">
    <name type="scientific">Maudiozyma humilis</name>
    <name type="common">Sour dough yeast</name>
    <name type="synonym">Kazachstania humilis</name>
    <dbReference type="NCBI Taxonomy" id="51915"/>
    <lineage>
        <taxon>Eukaryota</taxon>
        <taxon>Fungi</taxon>
        <taxon>Dikarya</taxon>
        <taxon>Ascomycota</taxon>
        <taxon>Saccharomycotina</taxon>
        <taxon>Saccharomycetes</taxon>
        <taxon>Saccharomycetales</taxon>
        <taxon>Saccharomycetaceae</taxon>
        <taxon>Maudiozyma</taxon>
    </lineage>
</organism>
<protein>
    <submittedName>
        <fullName evidence="1">Uncharacterized protein</fullName>
    </submittedName>
</protein>
<sequence length="59" mass="6536">MSHPVSRKQAGAVRIPARFLWSISKMGHAAPTQTAPPIFHFELDGELFSTAMDTRVKNV</sequence>
<dbReference type="Proteomes" id="UP001377567">
    <property type="component" value="Unassembled WGS sequence"/>
</dbReference>
<dbReference type="AlphaFoldDB" id="A0AAV5S449"/>
<dbReference type="EMBL" id="BTGD01000013">
    <property type="protein sequence ID" value="GMM57643.1"/>
    <property type="molecule type" value="Genomic_DNA"/>
</dbReference>
<proteinExistence type="predicted"/>
<comment type="caution">
    <text evidence="1">The sequence shown here is derived from an EMBL/GenBank/DDBJ whole genome shotgun (WGS) entry which is preliminary data.</text>
</comment>
<keyword evidence="2" id="KW-1185">Reference proteome</keyword>
<evidence type="ECO:0000313" key="2">
    <source>
        <dbReference type="Proteomes" id="UP001377567"/>
    </source>
</evidence>
<gene>
    <name evidence="1" type="ORF">DAKH74_042590</name>
</gene>
<accession>A0AAV5S449</accession>
<name>A0AAV5S449_MAUHU</name>
<evidence type="ECO:0000313" key="1">
    <source>
        <dbReference type="EMBL" id="GMM57643.1"/>
    </source>
</evidence>